<accession>A0ABD4T6R0</accession>
<dbReference type="Proteomes" id="UP000031561">
    <property type="component" value="Unassembled WGS sequence"/>
</dbReference>
<proteinExistence type="predicted"/>
<evidence type="ECO:0000313" key="3">
    <source>
        <dbReference type="Proteomes" id="UP000031561"/>
    </source>
</evidence>
<dbReference type="RefSeq" id="WP_166282781.1">
    <property type="nucleotide sequence ID" value="NZ_JTHE03000080.1"/>
</dbReference>
<name>A0ABD4T6R0_9CYAN</name>
<protein>
    <submittedName>
        <fullName evidence="2">Uncharacterized protein</fullName>
    </submittedName>
</protein>
<evidence type="ECO:0000256" key="1">
    <source>
        <dbReference type="SAM" id="Phobius"/>
    </source>
</evidence>
<dbReference type="AlphaFoldDB" id="A0ABD4T6R0"/>
<organism evidence="2 3">
    <name type="scientific">Lyngbya confervoides BDU141951</name>
    <dbReference type="NCBI Taxonomy" id="1574623"/>
    <lineage>
        <taxon>Bacteria</taxon>
        <taxon>Bacillati</taxon>
        <taxon>Cyanobacteriota</taxon>
        <taxon>Cyanophyceae</taxon>
        <taxon>Oscillatoriophycideae</taxon>
        <taxon>Oscillatoriales</taxon>
        <taxon>Microcoleaceae</taxon>
        <taxon>Lyngbya</taxon>
    </lineage>
</organism>
<keyword evidence="1" id="KW-0812">Transmembrane</keyword>
<keyword evidence="3" id="KW-1185">Reference proteome</keyword>
<gene>
    <name evidence="2" type="ORF">QQ91_0014105</name>
</gene>
<evidence type="ECO:0000313" key="2">
    <source>
        <dbReference type="EMBL" id="MCM1983952.1"/>
    </source>
</evidence>
<keyword evidence="1" id="KW-0472">Membrane</keyword>
<dbReference type="EMBL" id="JTHE03000080">
    <property type="protein sequence ID" value="MCM1983952.1"/>
    <property type="molecule type" value="Genomic_DNA"/>
</dbReference>
<reference evidence="2 3" key="1">
    <citation type="journal article" date="2015" name="Genome Announc.">
        <title>Draft Genome Sequence of Filamentous Marine Cyanobacterium Lyngbya confervoides Strain BDU141951.</title>
        <authorList>
            <person name="Chandrababunaidu M.M."/>
            <person name="Sen D."/>
            <person name="Tripathy S."/>
        </authorList>
    </citation>
    <scope>NUCLEOTIDE SEQUENCE [LARGE SCALE GENOMIC DNA]</scope>
    <source>
        <strain evidence="2 3">BDU141951</strain>
    </source>
</reference>
<comment type="caution">
    <text evidence="2">The sequence shown here is derived from an EMBL/GenBank/DDBJ whole genome shotgun (WGS) entry which is preliminary data.</text>
</comment>
<sequence>MKKVSLLIRRLISVQPCVPSRGTSPVAGQECGFALPTAMGLGLCMIALGVTIMLLAQDDRDTAVVRRDYAASMLTADSAIAEILASFGQRENAILLGKTYDPINPQTGKVYLGLDGIPNSGDEGTAAIDEWQSLNPNCLSDLGITPPNLSLVQTVNVRSSYKILAYRYDANQQSGDLLVEGTRKGMTSRVHVNLRITHDSHLFPSVISDNVSLWQGRELTGSQGHLYFDPNEAPNDPLTGKASPGEAQRADYLNAVGSGPADGFSGDAIQGDLVACVVTFTMPHTAQGSSLGVVNTSQTLAGSTGVITQYQADQIDLSGTEELQVDTTNGPVYLYVKGTTALRDSAKIRNVRSDGALPAVGDLRIIQTQTGGTPVLLYGTSCIEHAFVYSPEVDFRLLSTGDGCPGDSNSNVVGVVWAEDIENSNAGVTGIEVPTDLSSLVDALESVNLPVFYRIRGVNSWSRVRI</sequence>
<feature type="transmembrane region" description="Helical" evidence="1">
    <location>
        <begin position="33"/>
        <end position="56"/>
    </location>
</feature>
<keyword evidence="1" id="KW-1133">Transmembrane helix</keyword>